<evidence type="ECO:0000256" key="7">
    <source>
        <dbReference type="ARBA" id="ARBA00023239"/>
    </source>
</evidence>
<protein>
    <recommendedName>
        <fullName evidence="8">Abasic site processing protein</fullName>
        <ecNumber evidence="8">3.4.-.-</ecNumber>
    </recommendedName>
</protein>
<dbReference type="Pfam" id="PF02586">
    <property type="entry name" value="SRAP"/>
    <property type="match status" value="1"/>
</dbReference>
<comment type="similarity">
    <text evidence="1 8">Belongs to the SOS response-associated peptidase family.</text>
</comment>
<evidence type="ECO:0000313" key="11">
    <source>
        <dbReference type="Proteomes" id="UP000468901"/>
    </source>
</evidence>
<dbReference type="Gene3D" id="3.90.1680.10">
    <property type="entry name" value="SOS response associated peptidase-like"/>
    <property type="match status" value="1"/>
</dbReference>
<evidence type="ECO:0000256" key="6">
    <source>
        <dbReference type="ARBA" id="ARBA00023125"/>
    </source>
</evidence>
<evidence type="ECO:0000256" key="4">
    <source>
        <dbReference type="ARBA" id="ARBA00022801"/>
    </source>
</evidence>
<evidence type="ECO:0000313" key="10">
    <source>
        <dbReference type="EMBL" id="KAB7739937.1"/>
    </source>
</evidence>
<dbReference type="PANTHER" id="PTHR13604">
    <property type="entry name" value="DC12-RELATED"/>
    <property type="match status" value="1"/>
</dbReference>
<dbReference type="SUPFAM" id="SSF143081">
    <property type="entry name" value="BB1717-like"/>
    <property type="match status" value="1"/>
</dbReference>
<dbReference type="RefSeq" id="WP_152216317.1">
    <property type="nucleotide sequence ID" value="NZ_JBAQYD010000258.1"/>
</dbReference>
<comment type="caution">
    <text evidence="10">The sequence shown here is derived from an EMBL/GenBank/DDBJ whole genome shotgun (WGS) entry which is preliminary data.</text>
</comment>
<keyword evidence="3" id="KW-0227">DNA damage</keyword>
<keyword evidence="4 8" id="KW-0378">Hydrolase</keyword>
<evidence type="ECO:0000256" key="1">
    <source>
        <dbReference type="ARBA" id="ARBA00008136"/>
    </source>
</evidence>
<evidence type="ECO:0000256" key="5">
    <source>
        <dbReference type="ARBA" id="ARBA00023124"/>
    </source>
</evidence>
<accession>A0A6N6VHX3</accession>
<name>A0A6N6VHX3_9HYPH</name>
<dbReference type="PANTHER" id="PTHR13604:SF0">
    <property type="entry name" value="ABASIC SITE PROCESSING PROTEIN HMCES"/>
    <property type="match status" value="1"/>
</dbReference>
<evidence type="ECO:0000256" key="3">
    <source>
        <dbReference type="ARBA" id="ARBA00022763"/>
    </source>
</evidence>
<dbReference type="GO" id="GO:0006508">
    <property type="term" value="P:proteolysis"/>
    <property type="evidence" value="ECO:0007669"/>
    <property type="project" value="UniProtKB-KW"/>
</dbReference>
<keyword evidence="7" id="KW-0456">Lyase</keyword>
<gene>
    <name evidence="10" type="ORF">F2P47_10555</name>
</gene>
<dbReference type="InterPro" id="IPR003738">
    <property type="entry name" value="SRAP"/>
</dbReference>
<dbReference type="GO" id="GO:0016829">
    <property type="term" value="F:lyase activity"/>
    <property type="evidence" value="ECO:0007669"/>
    <property type="project" value="UniProtKB-KW"/>
</dbReference>
<reference evidence="10 11" key="1">
    <citation type="submission" date="2019-09" db="EMBL/GenBank/DDBJ databases">
        <title>Parvibaculum sedimenti sp. nov., isolated from sediment.</title>
        <authorList>
            <person name="Wang Y."/>
        </authorList>
    </citation>
    <scope>NUCLEOTIDE SEQUENCE [LARGE SCALE GENOMIC DNA]</scope>
    <source>
        <strain evidence="10 11">HXT-9</strain>
    </source>
</reference>
<dbReference type="EMBL" id="WESC01000008">
    <property type="protein sequence ID" value="KAB7739937.1"/>
    <property type="molecule type" value="Genomic_DNA"/>
</dbReference>
<feature type="compositionally biased region" description="Basic and acidic residues" evidence="9">
    <location>
        <begin position="235"/>
        <end position="244"/>
    </location>
</feature>
<dbReference type="Proteomes" id="UP000468901">
    <property type="component" value="Unassembled WGS sequence"/>
</dbReference>
<dbReference type="GO" id="GO:0008233">
    <property type="term" value="F:peptidase activity"/>
    <property type="evidence" value="ECO:0007669"/>
    <property type="project" value="UniProtKB-KW"/>
</dbReference>
<proteinExistence type="inferred from homology"/>
<dbReference type="GO" id="GO:0106300">
    <property type="term" value="P:protein-DNA covalent cross-linking repair"/>
    <property type="evidence" value="ECO:0007669"/>
    <property type="project" value="InterPro"/>
</dbReference>
<evidence type="ECO:0000256" key="8">
    <source>
        <dbReference type="RuleBase" id="RU364100"/>
    </source>
</evidence>
<dbReference type="AlphaFoldDB" id="A0A6N6VHX3"/>
<feature type="region of interest" description="Disordered" evidence="9">
    <location>
        <begin position="221"/>
        <end position="244"/>
    </location>
</feature>
<sequence length="244" mass="27463">MCGRYTITTPPEPMRTLFGFVEHPNFPARYNVAPTQPVPIIRLDSGQRHFALVRWGLVPSWAKEEPQSLLINARAETIAEKPSFRGAFRHRRCLMPADGFYEWQAKGRGPKQPYYIRRRDGKPFAMAAIWDNWMPADGSELESCAVVTTDANATLAPIHNRMPVILDEKDWALWLDPAATPQELAALMKPASDDLLEAIPVNDAVNRVANDQPGLIVEAHVVSPEPLPEKKKRKSTDDRQSSLF</sequence>
<organism evidence="10 11">
    <name type="scientific">Parvibaculum sedimenti</name>
    <dbReference type="NCBI Taxonomy" id="2608632"/>
    <lineage>
        <taxon>Bacteria</taxon>
        <taxon>Pseudomonadati</taxon>
        <taxon>Pseudomonadota</taxon>
        <taxon>Alphaproteobacteria</taxon>
        <taxon>Hyphomicrobiales</taxon>
        <taxon>Parvibaculaceae</taxon>
        <taxon>Parvibaculum</taxon>
    </lineage>
</organism>
<dbReference type="GO" id="GO:0003697">
    <property type="term" value="F:single-stranded DNA binding"/>
    <property type="evidence" value="ECO:0007669"/>
    <property type="project" value="InterPro"/>
</dbReference>
<keyword evidence="6" id="KW-0238">DNA-binding</keyword>
<evidence type="ECO:0000256" key="2">
    <source>
        <dbReference type="ARBA" id="ARBA00022670"/>
    </source>
</evidence>
<keyword evidence="2 8" id="KW-0645">Protease</keyword>
<keyword evidence="5" id="KW-0190">Covalent protein-DNA linkage</keyword>
<evidence type="ECO:0000256" key="9">
    <source>
        <dbReference type="SAM" id="MobiDB-lite"/>
    </source>
</evidence>
<dbReference type="InterPro" id="IPR036590">
    <property type="entry name" value="SRAP-like"/>
</dbReference>
<keyword evidence="11" id="KW-1185">Reference proteome</keyword>
<dbReference type="EC" id="3.4.-.-" evidence="8"/>